<dbReference type="EMBL" id="LT633143">
    <property type="protein sequence ID" value="SFZ71298.1"/>
    <property type="molecule type" value="Genomic_DNA"/>
</dbReference>
<dbReference type="Pfam" id="PF01856">
    <property type="entry name" value="HP_OMP"/>
    <property type="match status" value="1"/>
</dbReference>
<feature type="signal peptide" evidence="1">
    <location>
        <begin position="1"/>
        <end position="23"/>
    </location>
</feature>
<feature type="chain" id="PRO_5013132733" evidence="1">
    <location>
        <begin position="24"/>
        <end position="276"/>
    </location>
</feature>
<organism evidence="2">
    <name type="scientific">Helicobacter felis</name>
    <dbReference type="NCBI Taxonomy" id="214"/>
    <lineage>
        <taxon>Bacteria</taxon>
        <taxon>Pseudomonadati</taxon>
        <taxon>Campylobacterota</taxon>
        <taxon>Epsilonproteobacteria</taxon>
        <taxon>Campylobacterales</taxon>
        <taxon>Helicobacteraceae</taxon>
        <taxon>Helicobacter</taxon>
    </lineage>
</organism>
<gene>
    <name evidence="2" type="primary">omp1168</name>
</gene>
<evidence type="ECO:0000256" key="1">
    <source>
        <dbReference type="SAM" id="SignalP"/>
    </source>
</evidence>
<protein>
    <submittedName>
        <fullName evidence="2">OMP1168</fullName>
    </submittedName>
</protein>
<dbReference type="AlphaFoldDB" id="A0A1M4NGI6"/>
<accession>A0A1M4NGI6</accession>
<dbReference type="PRINTS" id="PR01776">
    <property type="entry name" value="HPOMPFAMILY"/>
</dbReference>
<evidence type="ECO:0000313" key="2">
    <source>
        <dbReference type="EMBL" id="SFZ71298.1"/>
    </source>
</evidence>
<dbReference type="InterPro" id="IPR002718">
    <property type="entry name" value="OMP_Helicobacter"/>
</dbReference>
<proteinExistence type="predicted"/>
<name>A0A1M4NGI6_HELFE</name>
<dbReference type="RefSeq" id="WP_104625000.1">
    <property type="nucleotide sequence ID" value="NZ_FZKQ01000010.1"/>
</dbReference>
<keyword evidence="1" id="KW-0732">Signal</keyword>
<reference evidence="2" key="1">
    <citation type="submission" date="2016-10" db="EMBL/GenBank/DDBJ databases">
        <title>Proteomic and phylogenetic analysis of the outer membrane protein repertoire of gastric Helicobacter species.</title>
        <authorList>
            <person name="Joosten M."/>
        </authorList>
    </citation>
    <scope>NUCLEOTIDE SEQUENCE</scope>
    <source>
        <strain evidence="2">DS1</strain>
    </source>
</reference>
<sequence>MLVHKFIRRKFFTMGAWMCCALAPLSAGNNGGYFSIGFQYSNMGAGGSANSVFSSKGLDSATTDATSGNLFGGDVQLGYKQFFGKKKRFGMRYYAMFSAQGGAYSYPQDYNVTLNSDGSVDTISYTLTNGALTNLFYGAGWDVLIDFFQSDTRSFGIFGGIMLGGTSWFLGEGNNSCATVNYNVSADKNGVACTSTKTSYEQRAKKLGKQASYSPNYVQFAFNFGVRGNISKHNGFEIGVRAPVITTPYFVDKSQSIGSLEFRRLIVFFANYVVNF</sequence>